<keyword evidence="1" id="KW-1133">Transmembrane helix</keyword>
<keyword evidence="1" id="KW-0812">Transmembrane</keyword>
<keyword evidence="1" id="KW-0472">Membrane</keyword>
<evidence type="ECO:0000256" key="1">
    <source>
        <dbReference type="SAM" id="Phobius"/>
    </source>
</evidence>
<sequence>MVNYLILFFVIAMVYCVIGALVSGMLLMLKEASSEFEWPTRKEKDVIYVLGAIWPISLPFLAVGIVLGIPAMGIAKAVKRLIKNNY</sequence>
<accession>A0A291LBJ0</accession>
<keyword evidence="3" id="KW-1185">Reference proteome</keyword>
<feature type="transmembrane region" description="Helical" evidence="1">
    <location>
        <begin position="47"/>
        <end position="75"/>
    </location>
</feature>
<evidence type="ECO:0000313" key="3">
    <source>
        <dbReference type="Proteomes" id="UP000230170"/>
    </source>
</evidence>
<feature type="transmembrane region" description="Helical" evidence="1">
    <location>
        <begin position="5"/>
        <end position="27"/>
    </location>
</feature>
<organism evidence="2 3">
    <name type="scientific">Pseudomonas phage YS35</name>
    <dbReference type="NCBI Taxonomy" id="2036050"/>
    <lineage>
        <taxon>Viruses</taxon>
        <taxon>Duplodnaviria</taxon>
        <taxon>Heunggongvirae</taxon>
        <taxon>Uroviricota</taxon>
        <taxon>Caudoviricetes</taxon>
        <taxon>Vandenendeviridae</taxon>
        <taxon>Skurskavirinae</taxon>
        <taxon>Pakpunavirus</taxon>
        <taxon>Pakpunavirus YS35</taxon>
    </lineage>
</organism>
<name>A0A291LBJ0_9CAUD</name>
<evidence type="ECO:0000313" key="2">
    <source>
        <dbReference type="EMBL" id="ATI15976.1"/>
    </source>
</evidence>
<proteinExistence type="predicted"/>
<reference evidence="2 3" key="1">
    <citation type="submission" date="2017-09" db="EMBL/GenBank/DDBJ databases">
        <title>Complete genome sequence of lytic bacteriophage YS35.</title>
        <authorList>
            <person name="Yu S."/>
            <person name="Huang H."/>
            <person name="Hao Y."/>
            <person name="Shi H."/>
            <person name="Sun Y."/>
        </authorList>
    </citation>
    <scope>NUCLEOTIDE SEQUENCE [LARGE SCALE GENOMIC DNA]</scope>
</reference>
<dbReference type="EMBL" id="MF974178">
    <property type="protein sequence ID" value="ATI15976.1"/>
    <property type="molecule type" value="Genomic_DNA"/>
</dbReference>
<dbReference type="Proteomes" id="UP000230170">
    <property type="component" value="Segment"/>
</dbReference>
<gene>
    <name evidence="2" type="ORF">Y35_GM000002</name>
</gene>
<protein>
    <submittedName>
        <fullName evidence="2">Uncharacterized protein</fullName>
    </submittedName>
</protein>